<dbReference type="AlphaFoldDB" id="A0A165UW36"/>
<organism evidence="1 2">
    <name type="scientific">Neolentinus lepideus HHB14362 ss-1</name>
    <dbReference type="NCBI Taxonomy" id="1314782"/>
    <lineage>
        <taxon>Eukaryota</taxon>
        <taxon>Fungi</taxon>
        <taxon>Dikarya</taxon>
        <taxon>Basidiomycota</taxon>
        <taxon>Agaricomycotina</taxon>
        <taxon>Agaricomycetes</taxon>
        <taxon>Gloeophyllales</taxon>
        <taxon>Gloeophyllaceae</taxon>
        <taxon>Neolentinus</taxon>
    </lineage>
</organism>
<evidence type="ECO:0000313" key="1">
    <source>
        <dbReference type="EMBL" id="KZT28786.1"/>
    </source>
</evidence>
<accession>A0A165UW36</accession>
<sequence>MVTLYSAHWLAHAASCTRRPCIKAGLLHPTHISSSLLLLPLDDHHHRALSLCPFHRELPESLDSTITFSSIILRNAARYTSTF</sequence>
<reference evidence="1 2" key="1">
    <citation type="journal article" date="2016" name="Mol. Biol. Evol.">
        <title>Comparative Genomics of Early-Diverging Mushroom-Forming Fungi Provides Insights into the Origins of Lignocellulose Decay Capabilities.</title>
        <authorList>
            <person name="Nagy L.G."/>
            <person name="Riley R."/>
            <person name="Tritt A."/>
            <person name="Adam C."/>
            <person name="Daum C."/>
            <person name="Floudas D."/>
            <person name="Sun H."/>
            <person name="Yadav J.S."/>
            <person name="Pangilinan J."/>
            <person name="Larsson K.H."/>
            <person name="Matsuura K."/>
            <person name="Barry K."/>
            <person name="Labutti K."/>
            <person name="Kuo R."/>
            <person name="Ohm R.A."/>
            <person name="Bhattacharya S.S."/>
            <person name="Shirouzu T."/>
            <person name="Yoshinaga Y."/>
            <person name="Martin F.M."/>
            <person name="Grigoriev I.V."/>
            <person name="Hibbett D.S."/>
        </authorList>
    </citation>
    <scope>NUCLEOTIDE SEQUENCE [LARGE SCALE GENOMIC DNA]</scope>
    <source>
        <strain evidence="1 2">HHB14362 ss-1</strain>
    </source>
</reference>
<name>A0A165UW36_9AGAM</name>
<dbReference type="InParanoid" id="A0A165UW36"/>
<gene>
    <name evidence="1" type="ORF">NEOLEDRAFT_1129001</name>
</gene>
<keyword evidence="2" id="KW-1185">Reference proteome</keyword>
<evidence type="ECO:0000313" key="2">
    <source>
        <dbReference type="Proteomes" id="UP000076761"/>
    </source>
</evidence>
<proteinExistence type="predicted"/>
<dbReference type="EMBL" id="KV425556">
    <property type="protein sequence ID" value="KZT28786.1"/>
    <property type="molecule type" value="Genomic_DNA"/>
</dbReference>
<dbReference type="Proteomes" id="UP000076761">
    <property type="component" value="Unassembled WGS sequence"/>
</dbReference>
<protein>
    <submittedName>
        <fullName evidence="1">Uncharacterized protein</fullName>
    </submittedName>
</protein>